<proteinExistence type="inferred from homology"/>
<dbReference type="EMBL" id="CP006682">
    <property type="protein sequence ID" value="AHB36628.1"/>
    <property type="molecule type" value="Genomic_DNA"/>
</dbReference>
<dbReference type="eggNOG" id="COG0719">
    <property type="taxonomic scope" value="Bacteria"/>
</dbReference>
<sequence length="254" mass="28541">MWKNPNFIDYRNNLASELVLKTDENKVILLGESDGKLNIVIKANTSVSLTILFLPIENSENDKNFNINITIEDSSRLDLKIANLMNCNANDNLEINLKETSSSIEFYSATIVNKNFIKNSVIKSLHNARNTSSNIKAYEVLKNESKGFIRCISDIKKGSSSSEAHQELRLLVLDKKAKADSDPVLLIDENDIVASHANAIGMLDPDQIFYLLSRGLNKEEAQELIINGYFEPVFLSLNDDEIVIYLKDILKGMI</sequence>
<dbReference type="InterPro" id="IPR000825">
    <property type="entry name" value="SUF_FeS_clus_asmbl_SufBD_core"/>
</dbReference>
<evidence type="ECO:0000313" key="4">
    <source>
        <dbReference type="Proteomes" id="UP000018550"/>
    </source>
</evidence>
<keyword evidence="4" id="KW-1185">Reference proteome</keyword>
<dbReference type="SUPFAM" id="SSF101960">
    <property type="entry name" value="Stabilizer of iron transporter SufD"/>
    <property type="match status" value="1"/>
</dbReference>
<dbReference type="GO" id="GO:0016226">
    <property type="term" value="P:iron-sulfur cluster assembly"/>
    <property type="evidence" value="ECO:0007669"/>
    <property type="project" value="InterPro"/>
</dbReference>
<comment type="similarity">
    <text evidence="1">Belongs to the iron-sulfur cluster assembly SufBD family.</text>
</comment>
<evidence type="ECO:0000256" key="1">
    <source>
        <dbReference type="ARBA" id="ARBA00043967"/>
    </source>
</evidence>
<dbReference type="InterPro" id="IPR055346">
    <property type="entry name" value="Fe-S_cluster_assembly_SufBD"/>
</dbReference>
<dbReference type="AlphaFoldDB" id="V5RJI5"/>
<evidence type="ECO:0000259" key="2">
    <source>
        <dbReference type="Pfam" id="PF01458"/>
    </source>
</evidence>
<dbReference type="KEGG" id="sapi:SAPIS_v1c07830"/>
<dbReference type="PANTHER" id="PTHR30508:SF1">
    <property type="entry name" value="UPF0051 PROTEIN ABCI8, CHLOROPLASTIC-RELATED"/>
    <property type="match status" value="1"/>
</dbReference>
<dbReference type="PATRIC" id="fig|1276258.3.peg.805"/>
<dbReference type="PANTHER" id="PTHR30508">
    <property type="entry name" value="FES CLUSTER ASSEMBLY PROTEIN SUF"/>
    <property type="match status" value="1"/>
</dbReference>
<organism evidence="3 4">
    <name type="scientific">Spiroplasma apis B31</name>
    <dbReference type="NCBI Taxonomy" id="1276258"/>
    <lineage>
        <taxon>Bacteria</taxon>
        <taxon>Bacillati</taxon>
        <taxon>Mycoplasmatota</taxon>
        <taxon>Mollicutes</taxon>
        <taxon>Entomoplasmatales</taxon>
        <taxon>Spiroplasmataceae</taxon>
        <taxon>Spiroplasma</taxon>
    </lineage>
</organism>
<dbReference type="InterPro" id="IPR037284">
    <property type="entry name" value="SUF_FeS_clus_asmbl_SufBD_sf"/>
</dbReference>
<protein>
    <submittedName>
        <fullName evidence="3">FeS assembly protein SufD</fullName>
    </submittedName>
</protein>
<gene>
    <name evidence="3" type="primary">sufD</name>
    <name evidence="3" type="ORF">SAPIS_v1c07830</name>
</gene>
<name>V5RJI5_SPIAP</name>
<reference evidence="3 4" key="1">
    <citation type="journal article" date="2014" name="Genome Announc.">
        <title>Complete Genome Sequence of Spiroplasma apis B31T (ATCC 33834), a Bacterium Associated with May Disease of Honeybees (Apis mellifera).</title>
        <authorList>
            <person name="Ku C."/>
            <person name="Lo W.S."/>
            <person name="Chen L.L."/>
            <person name="Kuo C.H."/>
        </authorList>
    </citation>
    <scope>NUCLEOTIDE SEQUENCE [LARGE SCALE GENOMIC DNA]</scope>
    <source>
        <strain evidence="3">B31</strain>
    </source>
</reference>
<dbReference type="RefSeq" id="WP_023789907.1">
    <property type="nucleotide sequence ID" value="NC_022998.1"/>
</dbReference>
<dbReference type="OrthoDB" id="388236at2"/>
<feature type="domain" description="SUF system FeS cluster assembly SufBD core" evidence="2">
    <location>
        <begin position="65"/>
        <end position="228"/>
    </location>
</feature>
<dbReference type="HOGENOM" id="CLU_081528_1_0_14"/>
<dbReference type="STRING" id="1276258.SAPIS_v1c07830"/>
<evidence type="ECO:0000313" key="3">
    <source>
        <dbReference type="EMBL" id="AHB36628.1"/>
    </source>
</evidence>
<dbReference type="Pfam" id="PF01458">
    <property type="entry name" value="SUFBD_core"/>
    <property type="match status" value="1"/>
</dbReference>
<accession>V5RJI5</accession>
<dbReference type="Proteomes" id="UP000018550">
    <property type="component" value="Chromosome"/>
</dbReference>